<dbReference type="AlphaFoldDB" id="A0A365H3Z1"/>
<name>A0A365H3Z1_9ACTN</name>
<keyword evidence="3" id="KW-0597">Phosphoprotein</keyword>
<gene>
    <name evidence="11" type="ORF">DPM19_18750</name>
</gene>
<dbReference type="InterPro" id="IPR036890">
    <property type="entry name" value="HATPase_C_sf"/>
</dbReference>
<evidence type="ECO:0000256" key="7">
    <source>
        <dbReference type="ARBA" id="ARBA00022840"/>
    </source>
</evidence>
<dbReference type="EMBL" id="QLYX01000008">
    <property type="protein sequence ID" value="RAY13702.1"/>
    <property type="molecule type" value="Genomic_DNA"/>
</dbReference>
<dbReference type="GO" id="GO:0046983">
    <property type="term" value="F:protein dimerization activity"/>
    <property type="evidence" value="ECO:0007669"/>
    <property type="project" value="InterPro"/>
</dbReference>
<keyword evidence="12" id="KW-1185">Reference proteome</keyword>
<dbReference type="CDD" id="cd16917">
    <property type="entry name" value="HATPase_UhpB-NarQ-NarX-like"/>
    <property type="match status" value="1"/>
</dbReference>
<keyword evidence="8" id="KW-0902">Two-component regulatory system</keyword>
<dbReference type="EC" id="2.7.13.3" evidence="2"/>
<accession>A0A365H3Z1</accession>
<evidence type="ECO:0000256" key="8">
    <source>
        <dbReference type="ARBA" id="ARBA00023012"/>
    </source>
</evidence>
<keyword evidence="9" id="KW-0472">Membrane</keyword>
<dbReference type="GO" id="GO:0016020">
    <property type="term" value="C:membrane"/>
    <property type="evidence" value="ECO:0007669"/>
    <property type="project" value="InterPro"/>
</dbReference>
<proteinExistence type="predicted"/>
<dbReference type="InterPro" id="IPR011712">
    <property type="entry name" value="Sig_transdc_His_kin_sub3_dim/P"/>
</dbReference>
<evidence type="ECO:0000256" key="6">
    <source>
        <dbReference type="ARBA" id="ARBA00022777"/>
    </source>
</evidence>
<feature type="transmembrane region" description="Helical" evidence="9">
    <location>
        <begin position="7"/>
        <end position="25"/>
    </location>
</feature>
<evidence type="ECO:0000256" key="5">
    <source>
        <dbReference type="ARBA" id="ARBA00022741"/>
    </source>
</evidence>
<evidence type="ECO:0000259" key="10">
    <source>
        <dbReference type="SMART" id="SM00387"/>
    </source>
</evidence>
<evidence type="ECO:0000256" key="9">
    <source>
        <dbReference type="SAM" id="Phobius"/>
    </source>
</evidence>
<dbReference type="OrthoDB" id="227596at2"/>
<dbReference type="GO" id="GO:0005524">
    <property type="term" value="F:ATP binding"/>
    <property type="evidence" value="ECO:0007669"/>
    <property type="project" value="UniProtKB-KW"/>
</dbReference>
<dbReference type="Gene3D" id="1.20.5.1930">
    <property type="match status" value="1"/>
</dbReference>
<dbReference type="InterPro" id="IPR050482">
    <property type="entry name" value="Sensor_HK_TwoCompSys"/>
</dbReference>
<feature type="domain" description="Histidine kinase/HSP90-like ATPase" evidence="10">
    <location>
        <begin position="268"/>
        <end position="355"/>
    </location>
</feature>
<keyword evidence="9" id="KW-0812">Transmembrane</keyword>
<evidence type="ECO:0000256" key="4">
    <source>
        <dbReference type="ARBA" id="ARBA00022679"/>
    </source>
</evidence>
<dbReference type="InterPro" id="IPR003594">
    <property type="entry name" value="HATPase_dom"/>
</dbReference>
<feature type="transmembrane region" description="Helical" evidence="9">
    <location>
        <begin position="131"/>
        <end position="149"/>
    </location>
</feature>
<organism evidence="11 12">
    <name type="scientific">Actinomadura craniellae</name>
    <dbReference type="NCBI Taxonomy" id="2231787"/>
    <lineage>
        <taxon>Bacteria</taxon>
        <taxon>Bacillati</taxon>
        <taxon>Actinomycetota</taxon>
        <taxon>Actinomycetes</taxon>
        <taxon>Streptosporangiales</taxon>
        <taxon>Thermomonosporaceae</taxon>
        <taxon>Actinomadura</taxon>
    </lineage>
</organism>
<keyword evidence="5" id="KW-0547">Nucleotide-binding</keyword>
<evidence type="ECO:0000256" key="3">
    <source>
        <dbReference type="ARBA" id="ARBA00022553"/>
    </source>
</evidence>
<keyword evidence="6 11" id="KW-0418">Kinase</keyword>
<dbReference type="Gene3D" id="3.30.565.10">
    <property type="entry name" value="Histidine kinase-like ATPase, C-terminal domain"/>
    <property type="match status" value="1"/>
</dbReference>
<reference evidence="11 12" key="1">
    <citation type="submission" date="2018-06" db="EMBL/GenBank/DDBJ databases">
        <title>Actinomadura craniellae sp. nov. isolated from marine sponge Craniella sp.</title>
        <authorList>
            <person name="Li L."/>
            <person name="Xu Q.H."/>
            <person name="Lin H.W."/>
            <person name="Lu Y.H."/>
        </authorList>
    </citation>
    <scope>NUCLEOTIDE SEQUENCE [LARGE SCALE GENOMIC DNA]</scope>
    <source>
        <strain evidence="11 12">LHW63021</strain>
    </source>
</reference>
<dbReference type="PANTHER" id="PTHR24421:SF10">
    <property type="entry name" value="NITRATE_NITRITE SENSOR PROTEIN NARQ"/>
    <property type="match status" value="1"/>
</dbReference>
<sequence>MVRPVPWVPPVLYGAVLAGGVYYAAIGPGPGVRTAGYAALLLALIALDARERRVPPGPLLAVRVALFCAVTALDVSGLSRVLFVLVPFLGYFAFGPAVAVALGVACVAVLVGAFTLAVPDWQVRAEYISDLLMFALGVVLSITMAAVAVREQRARARLEATLEQVAELSAARERNRLAREIHDGLGHHLTAIGIQLEKAEAFAALDPAGAAQAVSSARWSAGRALDDVRTSVRALDARSTSAALADLVRALDGGERRITLDISGTERRPLHVLYRAAQEGLTNACRHADATEIRVAVRYDERGAELRVTDDGRGFGAGGEGFGLRGLRERVRQAAGTMAVEPSPAGTELRVRVPW</sequence>
<keyword evidence="9" id="KW-1133">Transmembrane helix</keyword>
<dbReference type="PANTHER" id="PTHR24421">
    <property type="entry name" value="NITRATE/NITRITE SENSOR PROTEIN NARX-RELATED"/>
    <property type="match status" value="1"/>
</dbReference>
<comment type="catalytic activity">
    <reaction evidence="1">
        <text>ATP + protein L-histidine = ADP + protein N-phospho-L-histidine.</text>
        <dbReference type="EC" id="2.7.13.3"/>
    </reaction>
</comment>
<dbReference type="Pfam" id="PF07730">
    <property type="entry name" value="HisKA_3"/>
    <property type="match status" value="1"/>
</dbReference>
<dbReference type="Proteomes" id="UP000251891">
    <property type="component" value="Unassembled WGS sequence"/>
</dbReference>
<dbReference type="Pfam" id="PF02518">
    <property type="entry name" value="HATPase_c"/>
    <property type="match status" value="1"/>
</dbReference>
<dbReference type="SMART" id="SM00387">
    <property type="entry name" value="HATPase_c"/>
    <property type="match status" value="1"/>
</dbReference>
<feature type="transmembrane region" description="Helical" evidence="9">
    <location>
        <begin position="91"/>
        <end position="119"/>
    </location>
</feature>
<evidence type="ECO:0000256" key="1">
    <source>
        <dbReference type="ARBA" id="ARBA00000085"/>
    </source>
</evidence>
<dbReference type="GO" id="GO:0000155">
    <property type="term" value="F:phosphorelay sensor kinase activity"/>
    <property type="evidence" value="ECO:0007669"/>
    <property type="project" value="InterPro"/>
</dbReference>
<comment type="caution">
    <text evidence="11">The sequence shown here is derived from an EMBL/GenBank/DDBJ whole genome shotgun (WGS) entry which is preliminary data.</text>
</comment>
<keyword evidence="4" id="KW-0808">Transferase</keyword>
<evidence type="ECO:0000256" key="2">
    <source>
        <dbReference type="ARBA" id="ARBA00012438"/>
    </source>
</evidence>
<dbReference type="RefSeq" id="WP_111869241.1">
    <property type="nucleotide sequence ID" value="NZ_QLYX01000008.1"/>
</dbReference>
<feature type="transmembrane region" description="Helical" evidence="9">
    <location>
        <begin position="31"/>
        <end position="49"/>
    </location>
</feature>
<dbReference type="SUPFAM" id="SSF55874">
    <property type="entry name" value="ATPase domain of HSP90 chaperone/DNA topoisomerase II/histidine kinase"/>
    <property type="match status" value="1"/>
</dbReference>
<keyword evidence="7" id="KW-0067">ATP-binding</keyword>
<evidence type="ECO:0000313" key="12">
    <source>
        <dbReference type="Proteomes" id="UP000251891"/>
    </source>
</evidence>
<evidence type="ECO:0000313" key="11">
    <source>
        <dbReference type="EMBL" id="RAY13702.1"/>
    </source>
</evidence>
<protein>
    <recommendedName>
        <fullName evidence="2">histidine kinase</fullName>
        <ecNumber evidence="2">2.7.13.3</ecNumber>
    </recommendedName>
</protein>
<feature type="transmembrane region" description="Helical" evidence="9">
    <location>
        <begin position="61"/>
        <end position="85"/>
    </location>
</feature>